<gene>
    <name evidence="2" type="ORF">METZ01_LOCUS209201</name>
</gene>
<sequence length="29" mass="3067">VSNPLTKTGGGESEKMAFYNPTIQAPEIS</sequence>
<feature type="region of interest" description="Disordered" evidence="1">
    <location>
        <begin position="1"/>
        <end position="29"/>
    </location>
</feature>
<evidence type="ECO:0000256" key="1">
    <source>
        <dbReference type="SAM" id="MobiDB-lite"/>
    </source>
</evidence>
<reference evidence="2" key="1">
    <citation type="submission" date="2018-05" db="EMBL/GenBank/DDBJ databases">
        <authorList>
            <person name="Lanie J.A."/>
            <person name="Ng W.-L."/>
            <person name="Kazmierczak K.M."/>
            <person name="Andrzejewski T.M."/>
            <person name="Davidsen T.M."/>
            <person name="Wayne K.J."/>
            <person name="Tettelin H."/>
            <person name="Glass J.I."/>
            <person name="Rusch D."/>
            <person name="Podicherti R."/>
            <person name="Tsui H.-C.T."/>
            <person name="Winkler M.E."/>
        </authorList>
    </citation>
    <scope>NUCLEOTIDE SEQUENCE</scope>
</reference>
<dbReference type="EMBL" id="UINC01047274">
    <property type="protein sequence ID" value="SVB56347.1"/>
    <property type="molecule type" value="Genomic_DNA"/>
</dbReference>
<name>A0A382F2Q0_9ZZZZ</name>
<evidence type="ECO:0000313" key="2">
    <source>
        <dbReference type="EMBL" id="SVB56347.1"/>
    </source>
</evidence>
<organism evidence="2">
    <name type="scientific">marine metagenome</name>
    <dbReference type="NCBI Taxonomy" id="408172"/>
    <lineage>
        <taxon>unclassified sequences</taxon>
        <taxon>metagenomes</taxon>
        <taxon>ecological metagenomes</taxon>
    </lineage>
</organism>
<accession>A0A382F2Q0</accession>
<feature type="non-terminal residue" evidence="2">
    <location>
        <position position="1"/>
    </location>
</feature>
<protein>
    <submittedName>
        <fullName evidence="2">Uncharacterized protein</fullName>
    </submittedName>
</protein>
<proteinExistence type="predicted"/>
<feature type="non-terminal residue" evidence="2">
    <location>
        <position position="29"/>
    </location>
</feature>
<dbReference type="AlphaFoldDB" id="A0A382F2Q0"/>